<dbReference type="AlphaFoldDB" id="A0A834IJA6"/>
<organism evidence="5 6">
    <name type="scientific">Rhynchophorus ferrugineus</name>
    <name type="common">Red palm weevil</name>
    <name type="synonym">Curculio ferrugineus</name>
    <dbReference type="NCBI Taxonomy" id="354439"/>
    <lineage>
        <taxon>Eukaryota</taxon>
        <taxon>Metazoa</taxon>
        <taxon>Ecdysozoa</taxon>
        <taxon>Arthropoda</taxon>
        <taxon>Hexapoda</taxon>
        <taxon>Insecta</taxon>
        <taxon>Pterygota</taxon>
        <taxon>Neoptera</taxon>
        <taxon>Endopterygota</taxon>
        <taxon>Coleoptera</taxon>
        <taxon>Polyphaga</taxon>
        <taxon>Cucujiformia</taxon>
        <taxon>Curculionidae</taxon>
        <taxon>Dryophthorinae</taxon>
        <taxon>Rhynchophorus</taxon>
    </lineage>
</organism>
<evidence type="ECO:0000313" key="6">
    <source>
        <dbReference type="Proteomes" id="UP000625711"/>
    </source>
</evidence>
<accession>A0A834IJA6</accession>
<evidence type="ECO:0000313" key="5">
    <source>
        <dbReference type="EMBL" id="KAF7280401.1"/>
    </source>
</evidence>
<evidence type="ECO:0000256" key="1">
    <source>
        <dbReference type="ARBA" id="ARBA00001968"/>
    </source>
</evidence>
<dbReference type="OrthoDB" id="8055321at2759"/>
<evidence type="ECO:0000259" key="4">
    <source>
        <dbReference type="Pfam" id="PF13359"/>
    </source>
</evidence>
<proteinExistence type="predicted"/>
<dbReference type="EMBL" id="JAACXV010000302">
    <property type="protein sequence ID" value="KAF7280401.1"/>
    <property type="molecule type" value="Genomic_DNA"/>
</dbReference>
<evidence type="ECO:0000256" key="3">
    <source>
        <dbReference type="SAM" id="MobiDB-lite"/>
    </source>
</evidence>
<evidence type="ECO:0000256" key="2">
    <source>
        <dbReference type="ARBA" id="ARBA00022723"/>
    </source>
</evidence>
<dbReference type="InterPro" id="IPR027806">
    <property type="entry name" value="HARBI1_dom"/>
</dbReference>
<feature type="region of interest" description="Disordered" evidence="3">
    <location>
        <begin position="250"/>
        <end position="283"/>
    </location>
</feature>
<name>A0A834IJA6_RHYFE</name>
<dbReference type="Pfam" id="PF13359">
    <property type="entry name" value="DDE_Tnp_4"/>
    <property type="match status" value="1"/>
</dbReference>
<feature type="domain" description="DDE Tnp4" evidence="4">
    <location>
        <begin position="164"/>
        <end position="263"/>
    </location>
</feature>
<dbReference type="Proteomes" id="UP000625711">
    <property type="component" value="Unassembled WGS sequence"/>
</dbReference>
<feature type="compositionally biased region" description="Basic and acidic residues" evidence="3">
    <location>
        <begin position="263"/>
        <end position="275"/>
    </location>
</feature>
<keyword evidence="6" id="KW-1185">Reference proteome</keyword>
<comment type="cofactor">
    <cofactor evidence="1">
        <name>a divalent metal cation</name>
        <dbReference type="ChEBI" id="CHEBI:60240"/>
    </cofactor>
</comment>
<reference evidence="5" key="1">
    <citation type="submission" date="2020-08" db="EMBL/GenBank/DDBJ databases">
        <title>Genome sequencing and assembly of the red palm weevil Rhynchophorus ferrugineus.</title>
        <authorList>
            <person name="Dias G.B."/>
            <person name="Bergman C.M."/>
            <person name="Manee M."/>
        </authorList>
    </citation>
    <scope>NUCLEOTIDE SEQUENCE</scope>
    <source>
        <strain evidence="5">AA-2017</strain>
        <tissue evidence="5">Whole larva</tissue>
    </source>
</reference>
<protein>
    <recommendedName>
        <fullName evidence="4">DDE Tnp4 domain-containing protein</fullName>
    </recommendedName>
</protein>
<dbReference type="GO" id="GO:0046872">
    <property type="term" value="F:metal ion binding"/>
    <property type="evidence" value="ECO:0007669"/>
    <property type="project" value="UniProtKB-KW"/>
</dbReference>
<comment type="caution">
    <text evidence="5">The sequence shown here is derived from an EMBL/GenBank/DDBJ whole genome shotgun (WGS) entry which is preliminary data.</text>
</comment>
<sequence length="283" mass="32458">MIPTFLLSSESSSSDDELYALFYKEKESDVEDEDFLEDTSPQYSDTQFIEQFRISRQVVKYITEKFSASKYFNYQRGPFGKLDADAYILIFLWFAGHETASYREVSSHFNISVGTLRKVIEKVIYFLSNLSVDVIKWPTPEEQLYIKDQLATYGFHDVVGIIAGSHIRIDKPSEDPDSYLNKENHYTMQFQIVCDHRGKICDLSTGYPGSVDNNTAFRASSLPAKLTDKCGDNYILALDDGFPIEDLEQVPQHLPPNYNSESPEDKRDGITRRQDITNTLPFN</sequence>
<gene>
    <name evidence="5" type="ORF">GWI33_006093</name>
</gene>
<keyword evidence="2" id="KW-0479">Metal-binding</keyword>